<gene>
    <name evidence="1" type="ORF">B0T18DRAFT_220146</name>
</gene>
<dbReference type="EMBL" id="JAUKUD010000006">
    <property type="protein sequence ID" value="KAK0740924.1"/>
    <property type="molecule type" value="Genomic_DNA"/>
</dbReference>
<comment type="caution">
    <text evidence="1">The sequence shown here is derived from an EMBL/GenBank/DDBJ whole genome shotgun (WGS) entry which is preliminary data.</text>
</comment>
<dbReference type="Proteomes" id="UP001172155">
    <property type="component" value="Unassembled WGS sequence"/>
</dbReference>
<evidence type="ECO:0000313" key="1">
    <source>
        <dbReference type="EMBL" id="KAK0740924.1"/>
    </source>
</evidence>
<sequence>MCYRDLGSRDVAGPPIGGTPAVDDRLAPSCVESVWWWVNTKLQPPTCSLLFRTHMLESAEDGGASPIHAAAPHKAVAGPTLHIIAHSRGSAALRGARRPSVWLQGLGGHYPCAAHRGLRSTSDRLFRYFAPSSPIPRASEAAELITPPAIPNSARHPETTSWTHDLSTFRTLAPLRHTEDASQRRGDLCQIYTPTWSEARRHRLRASSFFLVRPSPHFESTDNAIRPLFLSDSIYGSRPSGT</sequence>
<proteinExistence type="predicted"/>
<evidence type="ECO:0000313" key="2">
    <source>
        <dbReference type="Proteomes" id="UP001172155"/>
    </source>
</evidence>
<dbReference type="AlphaFoldDB" id="A0AA40JZT0"/>
<reference evidence="1" key="1">
    <citation type="submission" date="2023-06" db="EMBL/GenBank/DDBJ databases">
        <title>Genome-scale phylogeny and comparative genomics of the fungal order Sordariales.</title>
        <authorList>
            <consortium name="Lawrence Berkeley National Laboratory"/>
            <person name="Hensen N."/>
            <person name="Bonometti L."/>
            <person name="Westerberg I."/>
            <person name="Brannstrom I.O."/>
            <person name="Guillou S."/>
            <person name="Cros-Aarteil S."/>
            <person name="Calhoun S."/>
            <person name="Haridas S."/>
            <person name="Kuo A."/>
            <person name="Mondo S."/>
            <person name="Pangilinan J."/>
            <person name="Riley R."/>
            <person name="LaButti K."/>
            <person name="Andreopoulos B."/>
            <person name="Lipzen A."/>
            <person name="Chen C."/>
            <person name="Yanf M."/>
            <person name="Daum C."/>
            <person name="Ng V."/>
            <person name="Clum A."/>
            <person name="Steindorff A."/>
            <person name="Ohm R."/>
            <person name="Martin F."/>
            <person name="Silar P."/>
            <person name="Natvig D."/>
            <person name="Lalanne C."/>
            <person name="Gautier V."/>
            <person name="Ament-velasquez S.L."/>
            <person name="Kruys A."/>
            <person name="Hutchinson M.I."/>
            <person name="Powell A.J."/>
            <person name="Barry K."/>
            <person name="Miller A.N."/>
            <person name="Grigoriev I.V."/>
            <person name="Debuchy R."/>
            <person name="Gladieux P."/>
            <person name="Thoren M.H."/>
            <person name="Johannesson H."/>
        </authorList>
    </citation>
    <scope>NUCLEOTIDE SEQUENCE</scope>
    <source>
        <strain evidence="1">SMH3187-1</strain>
    </source>
</reference>
<protein>
    <submittedName>
        <fullName evidence="1">Uncharacterized protein</fullName>
    </submittedName>
</protein>
<keyword evidence="2" id="KW-1185">Reference proteome</keyword>
<accession>A0AA40JZT0</accession>
<organism evidence="1 2">
    <name type="scientific">Schizothecium vesticola</name>
    <dbReference type="NCBI Taxonomy" id="314040"/>
    <lineage>
        <taxon>Eukaryota</taxon>
        <taxon>Fungi</taxon>
        <taxon>Dikarya</taxon>
        <taxon>Ascomycota</taxon>
        <taxon>Pezizomycotina</taxon>
        <taxon>Sordariomycetes</taxon>
        <taxon>Sordariomycetidae</taxon>
        <taxon>Sordariales</taxon>
        <taxon>Schizotheciaceae</taxon>
        <taxon>Schizothecium</taxon>
    </lineage>
</organism>
<name>A0AA40JZT0_9PEZI</name>